<sequence>MSIVQAQVLEPYAQALMSVAQTHNLTEEIGENVRSLLSLLQESAELNDLLANPLIKPDVKKAVINQIVGDQIHPYTVNFLKLLVDRRRILFLDGICQQYLAILRKLNQTVLAEVTSACELNDAQKQAVKDRVKAIANANQVELEVKLDNELIGGVIIKVGSQVIDASLRGQLRRIGMRLNSPT</sequence>
<dbReference type="NCBIfam" id="TIGR01145">
    <property type="entry name" value="ATP_synt_delta"/>
    <property type="match status" value="1"/>
</dbReference>
<dbReference type="GO" id="GO:0046933">
    <property type="term" value="F:proton-transporting ATP synthase activity, rotational mechanism"/>
    <property type="evidence" value="ECO:0007669"/>
    <property type="project" value="UniProtKB-UniRule"/>
</dbReference>
<dbReference type="GO" id="GO:0045259">
    <property type="term" value="C:proton-transporting ATP synthase complex"/>
    <property type="evidence" value="ECO:0007669"/>
    <property type="project" value="UniProtKB-KW"/>
</dbReference>
<comment type="subcellular location">
    <subcellularLocation>
        <location evidence="8">Cellular thylakoid membrane</location>
        <topology evidence="8">Peripheral membrane protein</topology>
    </subcellularLocation>
    <subcellularLocation>
        <location evidence="1">Membrane</location>
    </subcellularLocation>
</comment>
<reference evidence="9" key="1">
    <citation type="submission" date="2024-07" db="EMBL/GenBank/DDBJ databases">
        <authorList>
            <person name="Kim Y.J."/>
            <person name="Jeong J.Y."/>
        </authorList>
    </citation>
    <scope>NUCLEOTIDE SEQUENCE</scope>
    <source>
        <strain evidence="9">GIHE-MW2</strain>
    </source>
</reference>
<comment type="function">
    <text evidence="8">This protein is part of the stalk that links CF(0) to CF(1). It either transmits conformational changes from CF(0) to CF(1) or is implicated in proton conduction.</text>
</comment>
<dbReference type="HAMAP" id="MF_01416">
    <property type="entry name" value="ATP_synth_delta_bact"/>
    <property type="match status" value="1"/>
</dbReference>
<keyword evidence="7 8" id="KW-0066">ATP synthesis</keyword>
<evidence type="ECO:0000256" key="7">
    <source>
        <dbReference type="ARBA" id="ARBA00023310"/>
    </source>
</evidence>
<evidence type="ECO:0000256" key="1">
    <source>
        <dbReference type="ARBA" id="ARBA00004370"/>
    </source>
</evidence>
<name>A0AAU8JLT6_9CYAN</name>
<dbReference type="Pfam" id="PF00213">
    <property type="entry name" value="OSCP"/>
    <property type="match status" value="1"/>
</dbReference>
<evidence type="ECO:0000256" key="6">
    <source>
        <dbReference type="ARBA" id="ARBA00023196"/>
    </source>
</evidence>
<dbReference type="EMBL" id="CP159837">
    <property type="protein sequence ID" value="XCM39695.1"/>
    <property type="molecule type" value="Genomic_DNA"/>
</dbReference>
<keyword evidence="2 8" id="KW-0813">Transport</keyword>
<accession>A0AAU8JLT6</accession>
<proteinExistence type="inferred from homology"/>
<dbReference type="Gene3D" id="1.10.520.20">
    <property type="entry name" value="N-terminal domain of the delta subunit of the F1F0-ATP synthase"/>
    <property type="match status" value="1"/>
</dbReference>
<comment type="similarity">
    <text evidence="8">Belongs to the ATPase delta chain family.</text>
</comment>
<evidence type="ECO:0000256" key="2">
    <source>
        <dbReference type="ARBA" id="ARBA00022448"/>
    </source>
</evidence>
<dbReference type="PANTHER" id="PTHR11910">
    <property type="entry name" value="ATP SYNTHASE DELTA CHAIN"/>
    <property type="match status" value="1"/>
</dbReference>
<evidence type="ECO:0000256" key="4">
    <source>
        <dbReference type="ARBA" id="ARBA00023065"/>
    </source>
</evidence>
<gene>
    <name evidence="8 9" type="primary">atpH</name>
    <name evidence="8" type="synonym">atpD</name>
    <name evidence="9" type="ORF">ABWT76_002643</name>
</gene>
<keyword evidence="4 8" id="KW-0406">Ion transport</keyword>
<evidence type="ECO:0000256" key="3">
    <source>
        <dbReference type="ARBA" id="ARBA00022781"/>
    </source>
</evidence>
<dbReference type="InterPro" id="IPR020781">
    <property type="entry name" value="ATPase_OSCP/d_CS"/>
</dbReference>
<keyword evidence="6 8" id="KW-0139">CF(1)</keyword>
<evidence type="ECO:0000256" key="8">
    <source>
        <dbReference type="HAMAP-Rule" id="MF_01416"/>
    </source>
</evidence>
<keyword evidence="8" id="KW-0793">Thylakoid</keyword>
<dbReference type="InterPro" id="IPR000711">
    <property type="entry name" value="ATPase_OSCP/dsu"/>
</dbReference>
<evidence type="ECO:0000313" key="9">
    <source>
        <dbReference type="EMBL" id="XCM39695.1"/>
    </source>
</evidence>
<organism evidence="9">
    <name type="scientific">Planktothricoides raciborskii GIHE-MW2</name>
    <dbReference type="NCBI Taxonomy" id="2792601"/>
    <lineage>
        <taxon>Bacteria</taxon>
        <taxon>Bacillati</taxon>
        <taxon>Cyanobacteriota</taxon>
        <taxon>Cyanophyceae</taxon>
        <taxon>Oscillatoriophycideae</taxon>
        <taxon>Oscillatoriales</taxon>
        <taxon>Oscillatoriaceae</taxon>
        <taxon>Planktothricoides</taxon>
    </lineage>
</organism>
<keyword evidence="5 8" id="KW-0472">Membrane</keyword>
<dbReference type="AlphaFoldDB" id="A0AAU8JLT6"/>
<dbReference type="SUPFAM" id="SSF47928">
    <property type="entry name" value="N-terminal domain of the delta subunit of the F1F0-ATP synthase"/>
    <property type="match status" value="1"/>
</dbReference>
<comment type="function">
    <text evidence="8">F(1)F(0) ATP synthase produces ATP from ADP in the presence of a proton or sodium gradient. F-type ATPases consist of two structural domains, F(1) containing the extramembraneous catalytic core and F(0) containing the membrane proton channel, linked together by a central stalk and a peripheral stalk. During catalysis, ATP synthesis in the catalytic domain of F(1) is coupled via a rotary mechanism of the central stalk subunits to proton translocation.</text>
</comment>
<dbReference type="GO" id="GO:0031676">
    <property type="term" value="C:plasma membrane-derived thylakoid membrane"/>
    <property type="evidence" value="ECO:0007669"/>
    <property type="project" value="UniProtKB-SubCell"/>
</dbReference>
<keyword evidence="3 8" id="KW-0375">Hydrogen ion transport</keyword>
<protein>
    <recommendedName>
        <fullName evidence="8">ATP synthase subunit delta</fullName>
    </recommendedName>
    <alternativeName>
        <fullName evidence="8">ATP synthase F(1) sector subunit delta</fullName>
    </alternativeName>
    <alternativeName>
        <fullName evidence="8">F-type ATPase subunit delta</fullName>
        <shortName evidence="8">F-ATPase subunit delta</shortName>
    </alternativeName>
</protein>
<evidence type="ECO:0000256" key="5">
    <source>
        <dbReference type="ARBA" id="ARBA00023136"/>
    </source>
</evidence>
<dbReference type="PRINTS" id="PR00125">
    <property type="entry name" value="ATPASEDELTA"/>
</dbReference>
<dbReference type="PROSITE" id="PS00389">
    <property type="entry name" value="ATPASE_DELTA"/>
    <property type="match status" value="1"/>
</dbReference>
<dbReference type="InterPro" id="IPR026015">
    <property type="entry name" value="ATP_synth_OSCP/delta_N_sf"/>
</dbReference>
<dbReference type="RefSeq" id="WP_354636252.1">
    <property type="nucleotide sequence ID" value="NZ_CP159837.1"/>
</dbReference>